<evidence type="ECO:0000256" key="2">
    <source>
        <dbReference type="ARBA" id="ARBA00023145"/>
    </source>
</evidence>
<dbReference type="CDD" id="cd02248">
    <property type="entry name" value="Peptidase_C1A"/>
    <property type="match status" value="1"/>
</dbReference>
<organism evidence="7 8">
    <name type="scientific">Peronospora matthiolae</name>
    <dbReference type="NCBI Taxonomy" id="2874970"/>
    <lineage>
        <taxon>Eukaryota</taxon>
        <taxon>Sar</taxon>
        <taxon>Stramenopiles</taxon>
        <taxon>Oomycota</taxon>
        <taxon>Peronosporomycetes</taxon>
        <taxon>Peronosporales</taxon>
        <taxon>Peronosporaceae</taxon>
        <taxon>Peronospora</taxon>
    </lineage>
</organism>
<dbReference type="PRINTS" id="PR00705">
    <property type="entry name" value="PAPAIN"/>
</dbReference>
<evidence type="ECO:0008006" key="9">
    <source>
        <dbReference type="Google" id="ProtNLM"/>
    </source>
</evidence>
<dbReference type="EMBL" id="CAKLBY020000130">
    <property type="protein sequence ID" value="CAK7928746.1"/>
    <property type="molecule type" value="Genomic_DNA"/>
</dbReference>
<dbReference type="SMART" id="SM00848">
    <property type="entry name" value="Inhibitor_I29"/>
    <property type="match status" value="1"/>
</dbReference>
<keyword evidence="2" id="KW-0865">Zymogen</keyword>
<feature type="domain" description="Cathepsin propeptide inhibitor" evidence="6">
    <location>
        <begin position="114"/>
        <end position="172"/>
    </location>
</feature>
<dbReference type="InterPro" id="IPR000169">
    <property type="entry name" value="Pept_cys_AS"/>
</dbReference>
<feature type="domain" description="Peptidase C1A papain C-terminal" evidence="5">
    <location>
        <begin position="200"/>
        <end position="415"/>
    </location>
</feature>
<dbReference type="InterPro" id="IPR013201">
    <property type="entry name" value="Prot_inhib_I29"/>
</dbReference>
<comment type="similarity">
    <text evidence="1">Belongs to the peptidase C1 family.</text>
</comment>
<dbReference type="SMART" id="SM00645">
    <property type="entry name" value="Pept_C1"/>
    <property type="match status" value="1"/>
</dbReference>
<dbReference type="InterPro" id="IPR025661">
    <property type="entry name" value="Pept_asp_AS"/>
</dbReference>
<dbReference type="InterPro" id="IPR000668">
    <property type="entry name" value="Peptidase_C1A_C"/>
</dbReference>
<dbReference type="AlphaFoldDB" id="A0AAV1U259"/>
<evidence type="ECO:0000256" key="4">
    <source>
        <dbReference type="SAM" id="SignalP"/>
    </source>
</evidence>
<dbReference type="PROSITE" id="PS00640">
    <property type="entry name" value="THIOL_PROTEASE_ASN"/>
    <property type="match status" value="1"/>
</dbReference>
<dbReference type="InterPro" id="IPR025660">
    <property type="entry name" value="Pept_his_AS"/>
</dbReference>
<dbReference type="PROSITE" id="PS00639">
    <property type="entry name" value="THIOL_PROTEASE_HIS"/>
    <property type="match status" value="1"/>
</dbReference>
<keyword evidence="3" id="KW-1015">Disulfide bond</keyword>
<evidence type="ECO:0000259" key="5">
    <source>
        <dbReference type="SMART" id="SM00645"/>
    </source>
</evidence>
<evidence type="ECO:0000256" key="3">
    <source>
        <dbReference type="ARBA" id="ARBA00023157"/>
    </source>
</evidence>
<feature type="chain" id="PRO_5043595246" description="Cysteine proteinase" evidence="4">
    <location>
        <begin position="19"/>
        <end position="417"/>
    </location>
</feature>
<comment type="caution">
    <text evidence="7">The sequence shown here is derived from an EMBL/GenBank/DDBJ whole genome shotgun (WGS) entry which is preliminary data.</text>
</comment>
<dbReference type="Pfam" id="PF08246">
    <property type="entry name" value="Inhibitor_I29"/>
    <property type="match status" value="1"/>
</dbReference>
<dbReference type="InterPro" id="IPR039417">
    <property type="entry name" value="Peptidase_C1A_papain-like"/>
</dbReference>
<dbReference type="InterPro" id="IPR038765">
    <property type="entry name" value="Papain-like_cys_pep_sf"/>
</dbReference>
<dbReference type="Proteomes" id="UP001162060">
    <property type="component" value="Unassembled WGS sequence"/>
</dbReference>
<dbReference type="PANTHER" id="PTHR12411">
    <property type="entry name" value="CYSTEINE PROTEASE FAMILY C1-RELATED"/>
    <property type="match status" value="1"/>
</dbReference>
<feature type="signal peptide" evidence="4">
    <location>
        <begin position="1"/>
        <end position="18"/>
    </location>
</feature>
<reference evidence="7" key="1">
    <citation type="submission" date="2024-01" db="EMBL/GenBank/DDBJ databases">
        <authorList>
            <person name="Webb A."/>
        </authorList>
    </citation>
    <scope>NUCLEOTIDE SEQUENCE</scope>
    <source>
        <strain evidence="7">Pm1</strain>
    </source>
</reference>
<dbReference type="InterPro" id="IPR013128">
    <property type="entry name" value="Peptidase_C1A"/>
</dbReference>
<dbReference type="Pfam" id="PF00112">
    <property type="entry name" value="Peptidase_C1"/>
    <property type="match status" value="1"/>
</dbReference>
<dbReference type="PROSITE" id="PS00139">
    <property type="entry name" value="THIOL_PROTEASE_CYS"/>
    <property type="match status" value="1"/>
</dbReference>
<proteinExistence type="inferred from homology"/>
<dbReference type="FunFam" id="3.90.70.10:FF:000039">
    <property type="entry name" value="Cysteine proteinase 2, putative"/>
    <property type="match status" value="1"/>
</dbReference>
<dbReference type="GO" id="GO:0008234">
    <property type="term" value="F:cysteine-type peptidase activity"/>
    <property type="evidence" value="ECO:0007669"/>
    <property type="project" value="InterPro"/>
</dbReference>
<evidence type="ECO:0000313" key="8">
    <source>
        <dbReference type="Proteomes" id="UP001162060"/>
    </source>
</evidence>
<accession>A0AAV1U259</accession>
<dbReference type="GO" id="GO:0006508">
    <property type="term" value="P:proteolysis"/>
    <property type="evidence" value="ECO:0007669"/>
    <property type="project" value="InterPro"/>
</dbReference>
<evidence type="ECO:0000256" key="1">
    <source>
        <dbReference type="ARBA" id="ARBA00008455"/>
    </source>
</evidence>
<name>A0AAV1U259_9STRA</name>
<protein>
    <recommendedName>
        <fullName evidence="9">Cysteine proteinase</fullName>
    </recommendedName>
</protein>
<sequence length="417" mass="46129">MKRFLLLAVALTLPLVAAVASTSPSPQLLDLLFSFYPDEATDPCHSSVTKDKCLANHCAWCICAAVPSSCYSLQEAKELPPTIFQCSEGKEEELPLSWELEHVPSTSLELRRLFDAWKAEHGKSYDSIGQNELRRGIFEVNARSVAAHNSRQDAPSFRLELNEFADTTWDEFQSWYLGKPQECSATVAPFTADFVMYDPVPGEKDWREEGAVSPVKNQGKCGSCWSFSTTGCLESHLKLKHGEFTILSEQNLLDCAQDFDNHGCNGGLPSHAFEYVKYNGGLDTEDSYPYEAKEGKCKFNTYHVGAQVDRVVNVTSQDEVELMVAVGTVGPVSIAFQVVSDFRFYKSGVYESSECRSGEKDVNHAVLAVGYGVEDGKDHWIVKNSWGAKWGIDGFFQIARGHNMCGLADCASYPVVA</sequence>
<keyword evidence="4" id="KW-0732">Signal</keyword>
<evidence type="ECO:0000313" key="7">
    <source>
        <dbReference type="EMBL" id="CAK7928746.1"/>
    </source>
</evidence>
<gene>
    <name evidence="7" type="ORF">PM001_LOCUS13896</name>
</gene>
<evidence type="ECO:0000259" key="6">
    <source>
        <dbReference type="SMART" id="SM00848"/>
    </source>
</evidence>
<dbReference type="Gene3D" id="3.90.70.10">
    <property type="entry name" value="Cysteine proteinases"/>
    <property type="match status" value="1"/>
</dbReference>
<dbReference type="SUPFAM" id="SSF54001">
    <property type="entry name" value="Cysteine proteinases"/>
    <property type="match status" value="1"/>
</dbReference>